<dbReference type="Proteomes" id="UP001214638">
    <property type="component" value="Unassembled WGS sequence"/>
</dbReference>
<accession>A0AAD9UP60</accession>
<keyword evidence="3" id="KW-1185">Reference proteome</keyword>
<reference evidence="2" key="1">
    <citation type="journal article" date="2023" name="Nat. Microbiol.">
        <title>Babesia duncani multi-omics identifies virulence factors and drug targets.</title>
        <authorList>
            <person name="Singh P."/>
            <person name="Lonardi S."/>
            <person name="Liang Q."/>
            <person name="Vydyam P."/>
            <person name="Khabirova E."/>
            <person name="Fang T."/>
            <person name="Gihaz S."/>
            <person name="Thekkiniath J."/>
            <person name="Munshi M."/>
            <person name="Abel S."/>
            <person name="Ciampossin L."/>
            <person name="Batugedara G."/>
            <person name="Gupta M."/>
            <person name="Lu X.M."/>
            <person name="Lenz T."/>
            <person name="Chakravarty S."/>
            <person name="Cornillot E."/>
            <person name="Hu Y."/>
            <person name="Ma W."/>
            <person name="Gonzalez L.M."/>
            <person name="Sanchez S."/>
            <person name="Estrada K."/>
            <person name="Sanchez-Flores A."/>
            <person name="Montero E."/>
            <person name="Harb O.S."/>
            <person name="Le Roch K.G."/>
            <person name="Mamoun C.B."/>
        </authorList>
    </citation>
    <scope>NUCLEOTIDE SEQUENCE</scope>
    <source>
        <strain evidence="2">WA1</strain>
    </source>
</reference>
<evidence type="ECO:0000259" key="1">
    <source>
        <dbReference type="Pfam" id="PF12923"/>
    </source>
</evidence>
<feature type="domain" description="Ribosomal RNA-processing protein 7 C-terminal" evidence="1">
    <location>
        <begin position="136"/>
        <end position="215"/>
    </location>
</feature>
<sequence length="221" mass="25980">MKTNSKKIVCTELVPGLPFYSQFICSIVNKTVNFDDDVDVATKHVVNVQSLDPYLDHQNLKLIFNHFGECKCTNDTSNEYEEDMSHFHEIEYQKENSFISQLKSKWQRNPIFVIRKGSRSSIKDVIQESEDILKTKFKPRNILQKLADEYMMKYDMEKAISKRLERENMVDDDGFTMVIKGPGVRTAEIDEVVKKQRLNPNTNLSNFYKFQLKQQFEELDE</sequence>
<dbReference type="GeneID" id="94336162"/>
<dbReference type="AlphaFoldDB" id="A0AAD9UP60"/>
<dbReference type="RefSeq" id="XP_067803458.1">
    <property type="nucleotide sequence ID" value="XM_067946894.1"/>
</dbReference>
<evidence type="ECO:0000313" key="2">
    <source>
        <dbReference type="EMBL" id="KAK2196616.1"/>
    </source>
</evidence>
<dbReference type="Pfam" id="PF12923">
    <property type="entry name" value="RRP7"/>
    <property type="match status" value="1"/>
</dbReference>
<proteinExistence type="predicted"/>
<dbReference type="EMBL" id="JALLKP010000002">
    <property type="protein sequence ID" value="KAK2196616.1"/>
    <property type="molecule type" value="Genomic_DNA"/>
</dbReference>
<evidence type="ECO:0000313" key="3">
    <source>
        <dbReference type="Proteomes" id="UP001214638"/>
    </source>
</evidence>
<dbReference type="InterPro" id="IPR024326">
    <property type="entry name" value="RRP7_C"/>
</dbReference>
<organism evidence="2 3">
    <name type="scientific">Babesia duncani</name>
    <dbReference type="NCBI Taxonomy" id="323732"/>
    <lineage>
        <taxon>Eukaryota</taxon>
        <taxon>Sar</taxon>
        <taxon>Alveolata</taxon>
        <taxon>Apicomplexa</taxon>
        <taxon>Aconoidasida</taxon>
        <taxon>Piroplasmida</taxon>
        <taxon>Babesiidae</taxon>
        <taxon>Babesia</taxon>
    </lineage>
</organism>
<dbReference type="KEGG" id="bdw:94336162"/>
<gene>
    <name evidence="2" type="ORF">BdWA1_001864</name>
</gene>
<comment type="caution">
    <text evidence="2">The sequence shown here is derived from an EMBL/GenBank/DDBJ whole genome shotgun (WGS) entry which is preliminary data.</text>
</comment>
<protein>
    <submittedName>
        <fullName evidence="2">Ribosomal RNA-processing protein 7</fullName>
    </submittedName>
</protein>
<name>A0AAD9UP60_9APIC</name>